<gene>
    <name evidence="1" type="ORF">NPIL_390761</name>
</gene>
<protein>
    <submittedName>
        <fullName evidence="1">Uncharacterized protein</fullName>
    </submittedName>
</protein>
<comment type="caution">
    <text evidence="1">The sequence shown here is derived from an EMBL/GenBank/DDBJ whole genome shotgun (WGS) entry which is preliminary data.</text>
</comment>
<evidence type="ECO:0000313" key="2">
    <source>
        <dbReference type="Proteomes" id="UP000887013"/>
    </source>
</evidence>
<name>A0A8X6UNQ7_NEPPI</name>
<reference evidence="1" key="1">
    <citation type="submission" date="2020-08" db="EMBL/GenBank/DDBJ databases">
        <title>Multicomponent nature underlies the extraordinary mechanical properties of spider dragline silk.</title>
        <authorList>
            <person name="Kono N."/>
            <person name="Nakamura H."/>
            <person name="Mori M."/>
            <person name="Yoshida Y."/>
            <person name="Ohtoshi R."/>
            <person name="Malay A.D."/>
            <person name="Moran D.A.P."/>
            <person name="Tomita M."/>
            <person name="Numata K."/>
            <person name="Arakawa K."/>
        </authorList>
    </citation>
    <scope>NUCLEOTIDE SEQUENCE</scope>
</reference>
<keyword evidence="2" id="KW-1185">Reference proteome</keyword>
<feature type="non-terminal residue" evidence="1">
    <location>
        <position position="66"/>
    </location>
</feature>
<dbReference type="Proteomes" id="UP000887013">
    <property type="component" value="Unassembled WGS sequence"/>
</dbReference>
<dbReference type="AlphaFoldDB" id="A0A8X6UNQ7"/>
<dbReference type="EMBL" id="BMAW01082250">
    <property type="protein sequence ID" value="GFU28240.1"/>
    <property type="molecule type" value="Genomic_DNA"/>
</dbReference>
<accession>A0A8X6UNQ7</accession>
<evidence type="ECO:0000313" key="1">
    <source>
        <dbReference type="EMBL" id="GFU28240.1"/>
    </source>
</evidence>
<sequence length="66" mass="7888">MIHRSLFHILGDVATYLSSRNDLFFQRIEFSKELSFNYESCRGSIQVNREEIYLMFICVPNVWIPL</sequence>
<proteinExistence type="predicted"/>
<organism evidence="1 2">
    <name type="scientific">Nephila pilipes</name>
    <name type="common">Giant wood spider</name>
    <name type="synonym">Nephila maculata</name>
    <dbReference type="NCBI Taxonomy" id="299642"/>
    <lineage>
        <taxon>Eukaryota</taxon>
        <taxon>Metazoa</taxon>
        <taxon>Ecdysozoa</taxon>
        <taxon>Arthropoda</taxon>
        <taxon>Chelicerata</taxon>
        <taxon>Arachnida</taxon>
        <taxon>Araneae</taxon>
        <taxon>Araneomorphae</taxon>
        <taxon>Entelegynae</taxon>
        <taxon>Araneoidea</taxon>
        <taxon>Nephilidae</taxon>
        <taxon>Nephila</taxon>
    </lineage>
</organism>